<proteinExistence type="predicted"/>
<evidence type="ECO:0008006" key="3">
    <source>
        <dbReference type="Google" id="ProtNLM"/>
    </source>
</evidence>
<gene>
    <name evidence="1" type="ordered locus">Fisuc_0014</name>
</gene>
<evidence type="ECO:0000313" key="2">
    <source>
        <dbReference type="Proteomes" id="UP000001497"/>
    </source>
</evidence>
<dbReference type="EMBL" id="CP001792">
    <property type="protein sequence ID" value="ACX73629.1"/>
    <property type="molecule type" value="Genomic_DNA"/>
</dbReference>
<accession>A0ABN3YTF4</accession>
<protein>
    <recommendedName>
        <fullName evidence="3">Response regulatory domain-containing protein</fullName>
    </recommendedName>
</protein>
<dbReference type="RefSeq" id="WP_012819859.1">
    <property type="nucleotide sequence ID" value="NC_017448.1"/>
</dbReference>
<reference evidence="1" key="1">
    <citation type="submission" date="2009-10" db="EMBL/GenBank/DDBJ databases">
        <title>Complete sequence of Fibrobacter succinogenes subsp. succinogenes S85.</title>
        <authorList>
            <consortium name="US DOE Joint Genome Institute"/>
            <person name="Lucas S."/>
            <person name="Copeland A."/>
            <person name="Lapidus A."/>
            <person name="Glavina del Rio T."/>
            <person name="Tice H."/>
            <person name="Bruce D."/>
            <person name="Goodwin L."/>
            <person name="Pitluck S."/>
            <person name="Chertkov O."/>
            <person name="Detter J.C."/>
            <person name="Han C."/>
            <person name="Tapia R."/>
            <person name="Larimer F."/>
            <person name="Land M."/>
            <person name="Hauser L."/>
            <person name="Kyrpides N."/>
            <person name="Mikhailova N."/>
            <person name="Weimer P.J."/>
            <person name="Stevenson D.M."/>
            <person name="Boyum J."/>
            <person name="Brumm P.I."/>
            <person name="Mead D."/>
        </authorList>
    </citation>
    <scope>NUCLEOTIDE SEQUENCE [LARGE SCALE GENOMIC DNA]</scope>
    <source>
        <strain evidence="1">S85</strain>
    </source>
</reference>
<sequence>MVLRTDSVKNLSSFVSRLSSNYYIYNMAKEIDNFDDEEMDEANGAMLDALNAEENFVPQVRDYSDRRILIWEEDDVRREACLEVLSDLLVGAYFKAVKTEEEALQQLEEDDWDTFVVDFYTEGVSVSDFIKRVNNYPGSILVAINMGPLTLPEEREPAKAENLRRLFDIERASSQIHA</sequence>
<dbReference type="SUPFAM" id="SSF52172">
    <property type="entry name" value="CheY-like"/>
    <property type="match status" value="1"/>
</dbReference>
<dbReference type="InterPro" id="IPR011006">
    <property type="entry name" value="CheY-like_superfamily"/>
</dbReference>
<organism evidence="1 2">
    <name type="scientific">Fibrobacter succinogenes (strain ATCC 19169 / S85)</name>
    <dbReference type="NCBI Taxonomy" id="59374"/>
    <lineage>
        <taxon>Bacteria</taxon>
        <taxon>Pseudomonadati</taxon>
        <taxon>Fibrobacterota</taxon>
        <taxon>Fibrobacteria</taxon>
        <taxon>Fibrobacterales</taxon>
        <taxon>Fibrobacteraceae</taxon>
        <taxon>Fibrobacter</taxon>
    </lineage>
</organism>
<name>A0ABN3YTF4_FIBSS</name>
<dbReference type="Proteomes" id="UP000001497">
    <property type="component" value="Chromosome"/>
</dbReference>
<keyword evidence="2" id="KW-1185">Reference proteome</keyword>
<evidence type="ECO:0000313" key="1">
    <source>
        <dbReference type="EMBL" id="ACX73629.1"/>
    </source>
</evidence>